<keyword evidence="2" id="KW-0805">Transcription regulation</keyword>
<name>A0A212RYE1_9PROT</name>
<dbReference type="RefSeq" id="WP_088562784.1">
    <property type="nucleotide sequence ID" value="NZ_FYEH01000017.1"/>
</dbReference>
<dbReference type="FunFam" id="1.10.10.10:FF:000001">
    <property type="entry name" value="LysR family transcriptional regulator"/>
    <property type="match status" value="1"/>
</dbReference>
<keyword evidence="4" id="KW-0804">Transcription</keyword>
<keyword evidence="3" id="KW-0238">DNA-binding</keyword>
<evidence type="ECO:0000256" key="2">
    <source>
        <dbReference type="ARBA" id="ARBA00023015"/>
    </source>
</evidence>
<evidence type="ECO:0000256" key="1">
    <source>
        <dbReference type="ARBA" id="ARBA00009437"/>
    </source>
</evidence>
<evidence type="ECO:0000256" key="4">
    <source>
        <dbReference type="ARBA" id="ARBA00023163"/>
    </source>
</evidence>
<evidence type="ECO:0000259" key="5">
    <source>
        <dbReference type="PROSITE" id="PS50931"/>
    </source>
</evidence>
<dbReference type="EMBL" id="FYEH01000017">
    <property type="protein sequence ID" value="SNB77773.1"/>
    <property type="molecule type" value="Genomic_DNA"/>
</dbReference>
<sequence>MSTDPHSHLSGIAAFVHSVDFGSFTAAAAGMGLSKSAVAKNVARLEDRIGARLLDRTTRRLGLTAEGRTYYESCLKVLAELSNAEALLASRRQEVSGLLRVSLPVSFGPRWVMPVLLDVVRRHSGLDLDISFTDRHVDLVEDGVDLVVRLGRPGDMASLIGRKIGTQRSLLCASPTYLDTRGRPRTPADVTGHDCIVYARDGRALPWVLLDEAGKHVSVRVRPRHTVSHGEALRQAALAGAGLAYLSTWLAAPDLRAGRLEAVLTAAGVDDMPIHVLWPKARDMTPKVRVVVDALVRGFLPVPPWDRSED</sequence>
<reference evidence="6 7" key="1">
    <citation type="submission" date="2017-06" db="EMBL/GenBank/DDBJ databases">
        <authorList>
            <person name="Kim H.J."/>
            <person name="Triplett B.A."/>
        </authorList>
    </citation>
    <scope>NUCLEOTIDE SEQUENCE [LARGE SCALE GENOMIC DNA]</scope>
    <source>
        <strain evidence="6 7">B29T1</strain>
    </source>
</reference>
<comment type="similarity">
    <text evidence="1">Belongs to the LysR transcriptional regulatory family.</text>
</comment>
<feature type="domain" description="HTH lysR-type" evidence="5">
    <location>
        <begin position="19"/>
        <end position="64"/>
    </location>
</feature>
<gene>
    <name evidence="6" type="ORF">SAMN07250955_11736</name>
</gene>
<dbReference type="AlphaFoldDB" id="A0A212RYE1"/>
<dbReference type="PANTHER" id="PTHR30537">
    <property type="entry name" value="HTH-TYPE TRANSCRIPTIONAL REGULATOR"/>
    <property type="match status" value="1"/>
</dbReference>
<evidence type="ECO:0000256" key="3">
    <source>
        <dbReference type="ARBA" id="ARBA00023125"/>
    </source>
</evidence>
<dbReference type="OrthoDB" id="9812435at2"/>
<dbReference type="Pfam" id="PF03466">
    <property type="entry name" value="LysR_substrate"/>
    <property type="match status" value="1"/>
</dbReference>
<evidence type="ECO:0000313" key="6">
    <source>
        <dbReference type="EMBL" id="SNB77773.1"/>
    </source>
</evidence>
<dbReference type="Pfam" id="PF00126">
    <property type="entry name" value="HTH_1"/>
    <property type="match status" value="1"/>
</dbReference>
<dbReference type="Proteomes" id="UP000197065">
    <property type="component" value="Unassembled WGS sequence"/>
</dbReference>
<proteinExistence type="inferred from homology"/>
<evidence type="ECO:0000313" key="7">
    <source>
        <dbReference type="Proteomes" id="UP000197065"/>
    </source>
</evidence>
<dbReference type="Gene3D" id="3.40.190.290">
    <property type="match status" value="1"/>
</dbReference>
<protein>
    <submittedName>
        <fullName evidence="6">Transcriptional regulator, LysR family</fullName>
    </submittedName>
</protein>
<dbReference type="InterPro" id="IPR000847">
    <property type="entry name" value="LysR_HTH_N"/>
</dbReference>
<dbReference type="GO" id="GO:0003700">
    <property type="term" value="F:DNA-binding transcription factor activity"/>
    <property type="evidence" value="ECO:0007669"/>
    <property type="project" value="InterPro"/>
</dbReference>
<dbReference type="InterPro" id="IPR036390">
    <property type="entry name" value="WH_DNA-bd_sf"/>
</dbReference>
<accession>A0A212RYE1</accession>
<keyword evidence="7" id="KW-1185">Reference proteome</keyword>
<dbReference type="PROSITE" id="PS50931">
    <property type="entry name" value="HTH_LYSR"/>
    <property type="match status" value="1"/>
</dbReference>
<organism evidence="6 7">
    <name type="scientific">Arboricoccus pini</name>
    <dbReference type="NCBI Taxonomy" id="1963835"/>
    <lineage>
        <taxon>Bacteria</taxon>
        <taxon>Pseudomonadati</taxon>
        <taxon>Pseudomonadota</taxon>
        <taxon>Alphaproteobacteria</taxon>
        <taxon>Geminicoccales</taxon>
        <taxon>Geminicoccaceae</taxon>
        <taxon>Arboricoccus</taxon>
    </lineage>
</organism>
<dbReference type="InterPro" id="IPR005119">
    <property type="entry name" value="LysR_subst-bd"/>
</dbReference>
<dbReference type="InterPro" id="IPR036388">
    <property type="entry name" value="WH-like_DNA-bd_sf"/>
</dbReference>
<dbReference type="Gene3D" id="1.10.10.10">
    <property type="entry name" value="Winged helix-like DNA-binding domain superfamily/Winged helix DNA-binding domain"/>
    <property type="match status" value="1"/>
</dbReference>
<dbReference type="GO" id="GO:0003677">
    <property type="term" value="F:DNA binding"/>
    <property type="evidence" value="ECO:0007669"/>
    <property type="project" value="UniProtKB-KW"/>
</dbReference>
<dbReference type="SUPFAM" id="SSF53850">
    <property type="entry name" value="Periplasmic binding protein-like II"/>
    <property type="match status" value="1"/>
</dbReference>
<dbReference type="InterPro" id="IPR058163">
    <property type="entry name" value="LysR-type_TF_proteobact-type"/>
</dbReference>
<dbReference type="SUPFAM" id="SSF46785">
    <property type="entry name" value="Winged helix' DNA-binding domain"/>
    <property type="match status" value="1"/>
</dbReference>
<dbReference type="PANTHER" id="PTHR30537:SF5">
    <property type="entry name" value="HTH-TYPE TRANSCRIPTIONAL ACTIVATOR TTDR-RELATED"/>
    <property type="match status" value="1"/>
</dbReference>